<dbReference type="AlphaFoldDB" id="A1HM80"/>
<organism evidence="3 4">
    <name type="scientific">Thermosinus carboxydivorans Nor1</name>
    <dbReference type="NCBI Taxonomy" id="401526"/>
    <lineage>
        <taxon>Bacteria</taxon>
        <taxon>Bacillati</taxon>
        <taxon>Bacillota</taxon>
        <taxon>Negativicutes</taxon>
        <taxon>Selenomonadales</taxon>
        <taxon>Sporomusaceae</taxon>
        <taxon>Thermosinus</taxon>
    </lineage>
</organism>
<feature type="transmembrane region" description="Helical" evidence="2">
    <location>
        <begin position="16"/>
        <end position="35"/>
    </location>
</feature>
<keyword evidence="2" id="KW-0472">Membrane</keyword>
<dbReference type="Gene3D" id="2.30.30.830">
    <property type="match status" value="1"/>
</dbReference>
<name>A1HM80_9FIRM</name>
<evidence type="ECO:0000313" key="4">
    <source>
        <dbReference type="Proteomes" id="UP000005139"/>
    </source>
</evidence>
<comment type="caution">
    <text evidence="3">The sequence shown here is derived from an EMBL/GenBank/DDBJ whole genome shotgun (WGS) entry which is preliminary data.</text>
</comment>
<evidence type="ECO:0000256" key="2">
    <source>
        <dbReference type="SAM" id="Phobius"/>
    </source>
</evidence>
<evidence type="ECO:0000313" key="3">
    <source>
        <dbReference type="EMBL" id="EAX48928.1"/>
    </source>
</evidence>
<reference evidence="3 4" key="2">
    <citation type="submission" date="2007-01" db="EMBL/GenBank/DDBJ databases">
        <title>Sequencing of the draft genome and assembly of Thermosinus carboxydivorans Nor1.</title>
        <authorList>
            <consortium name="US DOE Joint Genome Institute (JGI-PGF)"/>
            <person name="Copeland A."/>
            <person name="Lucas S."/>
            <person name="Lapidus A."/>
            <person name="Barry K."/>
            <person name="Glavina del Rio T."/>
            <person name="Dalin E."/>
            <person name="Tice H."/>
            <person name="Bruce D."/>
            <person name="Pitluck S."/>
            <person name="Richardson P."/>
        </authorList>
    </citation>
    <scope>NUCLEOTIDE SEQUENCE [LARGE SCALE GENOMIC DNA]</scope>
    <source>
        <strain evidence="3 4">Nor1</strain>
    </source>
</reference>
<dbReference type="RefSeq" id="WP_007288135.1">
    <property type="nucleotide sequence ID" value="NZ_AAWL01000001.1"/>
</dbReference>
<protein>
    <submittedName>
        <fullName evidence="3">Uncharacterized protein</fullName>
    </submittedName>
</protein>
<proteinExistence type="predicted"/>
<dbReference type="Proteomes" id="UP000005139">
    <property type="component" value="Unassembled WGS sequence"/>
</dbReference>
<keyword evidence="4" id="KW-1185">Reference proteome</keyword>
<feature type="region of interest" description="Disordered" evidence="1">
    <location>
        <begin position="79"/>
        <end position="103"/>
    </location>
</feature>
<sequence precursor="true">MDFRAFLAQFTTKQRLAALVAIGAIIAGAAYYVTLPQTAVAPPTSGTTAPGSVTVKPVMPKGYQPHGVLRDPFALPETQQPVSAAQPTGAIAPASSPQPGNKAQAARPVLTGVVAGGSAKAAIIRYGGESRSYQVNEFIGPYQLLAVYEDSVTLWGPDGKLVLTVGKE</sequence>
<evidence type="ECO:0000256" key="1">
    <source>
        <dbReference type="SAM" id="MobiDB-lite"/>
    </source>
</evidence>
<dbReference type="EMBL" id="AAWL01000001">
    <property type="protein sequence ID" value="EAX48928.1"/>
    <property type="molecule type" value="Genomic_DNA"/>
</dbReference>
<keyword evidence="2" id="KW-0812">Transmembrane</keyword>
<gene>
    <name evidence="3" type="ORF">TcarDRAFT_2617</name>
</gene>
<accession>A1HM80</accession>
<dbReference type="OrthoDB" id="1682739at2"/>
<keyword evidence="2" id="KW-1133">Transmembrane helix</keyword>
<dbReference type="eggNOG" id="ENOG5033NMC">
    <property type="taxonomic scope" value="Bacteria"/>
</dbReference>
<reference evidence="3 4" key="1">
    <citation type="submission" date="2007-01" db="EMBL/GenBank/DDBJ databases">
        <title>Annotation of the draft genome assembly of Thermosinus carboxydivorans Nor1.</title>
        <authorList>
            <consortium name="US DOE Joint Genome Institute (JGI-ORNL)"/>
            <person name="Larimer F."/>
            <person name="Land M."/>
            <person name="Hauser L."/>
        </authorList>
    </citation>
    <scope>NUCLEOTIDE SEQUENCE [LARGE SCALE GENOMIC DNA]</scope>
    <source>
        <strain evidence="3 4">Nor1</strain>
    </source>
</reference>